<accession>A0A0U9HP31</accession>
<gene>
    <name evidence="3" type="ORF">TSYNT_9390</name>
</gene>
<protein>
    <recommendedName>
        <fullName evidence="5">PD-(D/E)XK endonuclease-like domain-containing protein</fullName>
    </recommendedName>
</protein>
<keyword evidence="4" id="KW-1185">Reference proteome</keyword>
<evidence type="ECO:0000256" key="1">
    <source>
        <dbReference type="ARBA" id="ARBA00022801"/>
    </source>
</evidence>
<dbReference type="STRING" id="224999.GCA_001485475_02170"/>
<dbReference type="GO" id="GO:0016787">
    <property type="term" value="F:hydrolase activity"/>
    <property type="evidence" value="ECO:0007669"/>
    <property type="project" value="UniProtKB-KW"/>
</dbReference>
<dbReference type="AlphaFoldDB" id="A0A0U9HP31"/>
<dbReference type="InterPro" id="IPR011604">
    <property type="entry name" value="PDDEXK-like_dom_sf"/>
</dbReference>
<evidence type="ECO:0008006" key="5">
    <source>
        <dbReference type="Google" id="ProtNLM"/>
    </source>
</evidence>
<sequence>MDYIFLLMAGTIFGAIITVNILRFLKNRSLRKKMEKARKSEFKAIEFVESKGFEIVDLQSEREYILSVDGKPHKITVRADMIIKKSNKIYIAEVKSGKKVTSPKHSGTRRQLLEYFMVYRPHGLILIDMERKKIRTVEYSILQVKNSGLSYIKRLIFYFILLLAGFIIGFLARG</sequence>
<keyword evidence="2" id="KW-0472">Membrane</keyword>
<keyword evidence="2" id="KW-1133">Transmembrane helix</keyword>
<proteinExistence type="predicted"/>
<dbReference type="Gene3D" id="3.90.320.10">
    <property type="match status" value="1"/>
</dbReference>
<feature type="transmembrane region" description="Helical" evidence="2">
    <location>
        <begin position="6"/>
        <end position="25"/>
    </location>
</feature>
<evidence type="ECO:0000313" key="4">
    <source>
        <dbReference type="Proteomes" id="UP000062160"/>
    </source>
</evidence>
<dbReference type="Proteomes" id="UP000062160">
    <property type="component" value="Unassembled WGS sequence"/>
</dbReference>
<keyword evidence="1" id="KW-0378">Hydrolase</keyword>
<evidence type="ECO:0000256" key="2">
    <source>
        <dbReference type="SAM" id="Phobius"/>
    </source>
</evidence>
<keyword evidence="2" id="KW-0812">Transmembrane</keyword>
<reference evidence="3" key="1">
    <citation type="journal article" date="2016" name="Genome Announc.">
        <title>Draft Genome Sequence of the Syntrophic Lactate-Degrading Bacterium Tepidanaerobacter syntrophicus JLT.</title>
        <authorList>
            <person name="Matsuura N."/>
            <person name="Ohashi A."/>
            <person name="Tourlousse D.M."/>
            <person name="Sekiguchi Y."/>
        </authorList>
    </citation>
    <scope>NUCLEOTIDE SEQUENCE [LARGE SCALE GENOMIC DNA]</scope>
    <source>
        <strain evidence="3">JL</strain>
    </source>
</reference>
<feature type="transmembrane region" description="Helical" evidence="2">
    <location>
        <begin position="155"/>
        <end position="172"/>
    </location>
</feature>
<dbReference type="EMBL" id="DF977003">
    <property type="protein sequence ID" value="GAQ26131.1"/>
    <property type="molecule type" value="Genomic_DNA"/>
</dbReference>
<organism evidence="3">
    <name type="scientific">Tepidanaerobacter syntrophicus</name>
    <dbReference type="NCBI Taxonomy" id="224999"/>
    <lineage>
        <taxon>Bacteria</taxon>
        <taxon>Bacillati</taxon>
        <taxon>Bacillota</taxon>
        <taxon>Clostridia</taxon>
        <taxon>Thermosediminibacterales</taxon>
        <taxon>Tepidanaerobacteraceae</taxon>
        <taxon>Tepidanaerobacter</taxon>
    </lineage>
</organism>
<evidence type="ECO:0000313" key="3">
    <source>
        <dbReference type="EMBL" id="GAQ26131.1"/>
    </source>
</evidence>
<dbReference type="RefSeq" id="WP_059033939.1">
    <property type="nucleotide sequence ID" value="NZ_BSDN01000004.1"/>
</dbReference>
<name>A0A0U9HP31_9FIRM</name>